<comment type="similarity">
    <text evidence="1 5">Belongs to the glycosyl hydrolase 43 family.</text>
</comment>
<keyword evidence="2" id="KW-0732">Signal</keyword>
<accession>A0ABR4K638</accession>
<keyword evidence="4 5" id="KW-0326">Glycosidase</keyword>
<protein>
    <submittedName>
        <fullName evidence="7">Glycosyl hydrolase</fullName>
    </submittedName>
</protein>
<dbReference type="InterPro" id="IPR013320">
    <property type="entry name" value="ConA-like_dom_sf"/>
</dbReference>
<name>A0ABR4K638_9EURO</name>
<dbReference type="SUPFAM" id="SSF75005">
    <property type="entry name" value="Arabinanase/levansucrase/invertase"/>
    <property type="match status" value="1"/>
</dbReference>
<comment type="caution">
    <text evidence="7">The sequence shown here is derived from an EMBL/GenBank/DDBJ whole genome shotgun (WGS) entry which is preliminary data.</text>
</comment>
<evidence type="ECO:0000256" key="5">
    <source>
        <dbReference type="RuleBase" id="RU361187"/>
    </source>
</evidence>
<dbReference type="PANTHER" id="PTHR42812:SF16">
    <property type="entry name" value="HYDROLASE, PUTATIVE (AFU_ORTHOLOGUE AFUA_7G06110)-RELATED"/>
    <property type="match status" value="1"/>
</dbReference>
<dbReference type="GO" id="GO:0016787">
    <property type="term" value="F:hydrolase activity"/>
    <property type="evidence" value="ECO:0007669"/>
    <property type="project" value="UniProtKB-KW"/>
</dbReference>
<dbReference type="CDD" id="cd18617">
    <property type="entry name" value="GH43_XynB-like"/>
    <property type="match status" value="1"/>
</dbReference>
<dbReference type="PANTHER" id="PTHR42812">
    <property type="entry name" value="BETA-XYLOSIDASE"/>
    <property type="match status" value="1"/>
</dbReference>
<sequence length="545" mass="61403">MYNNPIIPGFNPDPSIIRVGADFFLVTSTFEYTPGAPIYHSTDLIKWNLLGHALTRPSQLQIQTPEPGGGIWATTIRYHKGVYYILAASFTRYRPQDDDRVWPRGFYVSTTDIWDASSWSDPVWFDQVGFDQDLFWDDDGTVYLSSTYRKEPRTPGPPIKDFAIHISTVDLATGSATSAPKMIRSSPSGVSEGSHIFKRGKYYYLFTAEGGTESGHCEWVFRSEVSPFGPWEVGPSNPLWRNGVVDEIQNTGHADLVEDAQGRWWAVFLGVRPVKRENGWEESVFGRETFLVPLEWTPDDWPVINSGQKITLQNTSPELLYEYEPPAGWRDNFTSPELQLGWYRKNTPLKKDYALLPEEGILRLHGSPYTLSTPACPTLFLRKQIHRFCVWETRLSFRPNSASTEAGTVVYLNYFTWASVGVRLASQSSEDGKRIIRFTPSNLGPEHGEPVDIPLSSATSDVVLRVGCGDGYRFGFKEVEADSSSEEAQGEVHWIREVDNRSLVTAQLPVGAPFSGMMLGVYSLGDREAVLVPADFKYAEFKERE</sequence>
<dbReference type="InterPro" id="IPR051795">
    <property type="entry name" value="Glycosyl_Hydrlase_43"/>
</dbReference>
<evidence type="ECO:0000256" key="2">
    <source>
        <dbReference type="ARBA" id="ARBA00022729"/>
    </source>
</evidence>
<evidence type="ECO:0000313" key="7">
    <source>
        <dbReference type="EMBL" id="KAL2847487.1"/>
    </source>
</evidence>
<keyword evidence="3 5" id="KW-0378">Hydrolase</keyword>
<evidence type="ECO:0000256" key="1">
    <source>
        <dbReference type="ARBA" id="ARBA00009865"/>
    </source>
</evidence>
<dbReference type="SUPFAM" id="SSF49899">
    <property type="entry name" value="Concanavalin A-like lectins/glucanases"/>
    <property type="match status" value="1"/>
</dbReference>
<dbReference type="InterPro" id="IPR006710">
    <property type="entry name" value="Glyco_hydro_43"/>
</dbReference>
<dbReference type="Pfam" id="PF17851">
    <property type="entry name" value="GH43_C2"/>
    <property type="match status" value="1"/>
</dbReference>
<dbReference type="InterPro" id="IPR023296">
    <property type="entry name" value="Glyco_hydro_beta-prop_sf"/>
</dbReference>
<organism evidence="7 8">
    <name type="scientific">Aspergillus pseudoustus</name>
    <dbReference type="NCBI Taxonomy" id="1810923"/>
    <lineage>
        <taxon>Eukaryota</taxon>
        <taxon>Fungi</taxon>
        <taxon>Dikarya</taxon>
        <taxon>Ascomycota</taxon>
        <taxon>Pezizomycotina</taxon>
        <taxon>Eurotiomycetes</taxon>
        <taxon>Eurotiomycetidae</taxon>
        <taxon>Eurotiales</taxon>
        <taxon>Aspergillaceae</taxon>
        <taxon>Aspergillus</taxon>
        <taxon>Aspergillus subgen. Nidulantes</taxon>
    </lineage>
</organism>
<evidence type="ECO:0000259" key="6">
    <source>
        <dbReference type="Pfam" id="PF17851"/>
    </source>
</evidence>
<gene>
    <name evidence="7" type="ORF">BJY01DRAFT_166448</name>
</gene>
<evidence type="ECO:0000256" key="3">
    <source>
        <dbReference type="ARBA" id="ARBA00022801"/>
    </source>
</evidence>
<evidence type="ECO:0000256" key="4">
    <source>
        <dbReference type="ARBA" id="ARBA00023295"/>
    </source>
</evidence>
<proteinExistence type="inferred from homology"/>
<dbReference type="Gene3D" id="2.60.120.200">
    <property type="match status" value="1"/>
</dbReference>
<dbReference type="Gene3D" id="2.115.10.20">
    <property type="entry name" value="Glycosyl hydrolase domain, family 43"/>
    <property type="match status" value="1"/>
</dbReference>
<reference evidence="7 8" key="1">
    <citation type="submission" date="2024-07" db="EMBL/GenBank/DDBJ databases">
        <title>Section-level genome sequencing and comparative genomics of Aspergillus sections Usti and Cavernicolus.</title>
        <authorList>
            <consortium name="Lawrence Berkeley National Laboratory"/>
            <person name="Nybo J.L."/>
            <person name="Vesth T.C."/>
            <person name="Theobald S."/>
            <person name="Frisvad J.C."/>
            <person name="Larsen T.O."/>
            <person name="Kjaerboelling I."/>
            <person name="Rothschild-Mancinelli K."/>
            <person name="Lyhne E.K."/>
            <person name="Kogle M.E."/>
            <person name="Barry K."/>
            <person name="Clum A."/>
            <person name="Na H."/>
            <person name="Ledsgaard L."/>
            <person name="Lin J."/>
            <person name="Lipzen A."/>
            <person name="Kuo A."/>
            <person name="Riley R."/>
            <person name="Mondo S."/>
            <person name="Labutti K."/>
            <person name="Haridas S."/>
            <person name="Pangalinan J."/>
            <person name="Salamov A.A."/>
            <person name="Simmons B.A."/>
            <person name="Magnuson J.K."/>
            <person name="Chen J."/>
            <person name="Drula E."/>
            <person name="Henrissat B."/>
            <person name="Wiebenga A."/>
            <person name="Lubbers R.J."/>
            <person name="Gomes A.C."/>
            <person name="Makela M.R."/>
            <person name="Stajich J."/>
            <person name="Grigoriev I.V."/>
            <person name="Mortensen U.H."/>
            <person name="De Vries R.P."/>
            <person name="Baker S.E."/>
            <person name="Andersen M.R."/>
        </authorList>
    </citation>
    <scope>NUCLEOTIDE SEQUENCE [LARGE SCALE GENOMIC DNA]</scope>
    <source>
        <strain evidence="7 8">CBS 123904</strain>
    </source>
</reference>
<evidence type="ECO:0000313" key="8">
    <source>
        <dbReference type="Proteomes" id="UP001610446"/>
    </source>
</evidence>
<dbReference type="InterPro" id="IPR041542">
    <property type="entry name" value="GH43_C2"/>
</dbReference>
<dbReference type="Pfam" id="PF04616">
    <property type="entry name" value="Glyco_hydro_43"/>
    <property type="match status" value="1"/>
</dbReference>
<keyword evidence="8" id="KW-1185">Reference proteome</keyword>
<feature type="domain" description="Beta-xylosidase C-terminal Concanavalin A-like" evidence="6">
    <location>
        <begin position="330"/>
        <end position="542"/>
    </location>
</feature>
<dbReference type="EMBL" id="JBFXLU010000056">
    <property type="protein sequence ID" value="KAL2847487.1"/>
    <property type="molecule type" value="Genomic_DNA"/>
</dbReference>
<dbReference type="Proteomes" id="UP001610446">
    <property type="component" value="Unassembled WGS sequence"/>
</dbReference>